<dbReference type="InterPro" id="IPR043502">
    <property type="entry name" value="DNA/RNA_pol_sf"/>
</dbReference>
<feature type="domain" description="UmuC" evidence="2">
    <location>
        <begin position="59"/>
        <end position="170"/>
    </location>
</feature>
<keyword evidence="4" id="KW-1185">Reference proteome</keyword>
<name>A0ABQ6P2W3_9SPHN</name>
<protein>
    <submittedName>
        <fullName evidence="3">DNA polymerase Y family protein</fullName>
    </submittedName>
</protein>
<accession>A0ABQ6P2W3</accession>
<dbReference type="PANTHER" id="PTHR35369:SF2">
    <property type="entry name" value="BLR3025 PROTEIN"/>
    <property type="match status" value="1"/>
</dbReference>
<dbReference type="PANTHER" id="PTHR35369">
    <property type="entry name" value="BLR3025 PROTEIN-RELATED"/>
    <property type="match status" value="1"/>
</dbReference>
<sequence>MKRRYLALWFPFLSTDRWRIAQTRQNRNALQGQAGTAPPDMAEGMPLPLAMIARVRGALRLCAVDARAGALGIAPGMTLADARALEPELVVAEMDAGADRHWLERLARHCLDWTPRVSLAAPDGITLDIAGVDHLFGGEAGLCAQVEDGMAGIGMALRWAAASTPEAAQALARHGALPVLDEREAIRALPVLALGLDGESTLALNRAGLKRVGDLTVRPAAAIAARFGVGAVSALSRLTGEELAPIDALRDPEPLHFERRFAEPIGLQATIAAVFMEVLQEAAGVLGERDLGGRRFVLTLHRSDGARHRLDIETGRPTRDPALVLRLFDERIASLADPLDPGFGYDRISLFLPATDPLPASQARLDGEERDEVALAELIERLGTRLGAGCLRRLVPRESHLPEQAQFALPAMEERAPATWPRPPEGEPPMRPLFLFDPPRRVEVLAEVPDGPPHRFRWRRKLHEVRLYEGPERIANEWWRHKGGECAGQGGLTRDYYRIEDARGRRYWIFRHGLYDEKPDPHWYLHGVFA</sequence>
<organism evidence="3 4">
    <name type="scientific">Novosphingobium pituita</name>
    <dbReference type="NCBI Taxonomy" id="3056842"/>
    <lineage>
        <taxon>Bacteria</taxon>
        <taxon>Pseudomonadati</taxon>
        <taxon>Pseudomonadota</taxon>
        <taxon>Alphaproteobacteria</taxon>
        <taxon>Sphingomonadales</taxon>
        <taxon>Sphingomonadaceae</taxon>
        <taxon>Novosphingobium</taxon>
    </lineage>
</organism>
<dbReference type="Pfam" id="PF00817">
    <property type="entry name" value="IMS"/>
    <property type="match status" value="1"/>
</dbReference>
<dbReference type="EMBL" id="BTFW01000001">
    <property type="protein sequence ID" value="GMM59588.1"/>
    <property type="molecule type" value="Genomic_DNA"/>
</dbReference>
<proteinExistence type="predicted"/>
<dbReference type="InterPro" id="IPR050356">
    <property type="entry name" value="SulA_CellDiv_inhibitor"/>
</dbReference>
<evidence type="ECO:0000313" key="3">
    <source>
        <dbReference type="EMBL" id="GMM59588.1"/>
    </source>
</evidence>
<evidence type="ECO:0000256" key="1">
    <source>
        <dbReference type="ARBA" id="ARBA00022763"/>
    </source>
</evidence>
<dbReference type="SUPFAM" id="SSF56672">
    <property type="entry name" value="DNA/RNA polymerases"/>
    <property type="match status" value="1"/>
</dbReference>
<keyword evidence="1" id="KW-0227">DNA damage</keyword>
<dbReference type="CDD" id="cd03468">
    <property type="entry name" value="PolY_like"/>
    <property type="match status" value="1"/>
</dbReference>
<evidence type="ECO:0000259" key="2">
    <source>
        <dbReference type="Pfam" id="PF00817"/>
    </source>
</evidence>
<evidence type="ECO:0000313" key="4">
    <source>
        <dbReference type="Proteomes" id="UP001187221"/>
    </source>
</evidence>
<reference evidence="3 4" key="1">
    <citation type="submission" date="2023-06" db="EMBL/GenBank/DDBJ databases">
        <title>Draft genome sequence of Novosphingobium sp. strain IK01.</title>
        <authorList>
            <person name="Hatamoto M."/>
            <person name="Ikarashi T."/>
            <person name="Yamaguchi T."/>
        </authorList>
    </citation>
    <scope>NUCLEOTIDE SEQUENCE [LARGE SCALE GENOMIC DNA]</scope>
    <source>
        <strain evidence="3 4">IK01</strain>
    </source>
</reference>
<comment type="caution">
    <text evidence="3">The sequence shown here is derived from an EMBL/GenBank/DDBJ whole genome shotgun (WGS) entry which is preliminary data.</text>
</comment>
<dbReference type="InterPro" id="IPR001126">
    <property type="entry name" value="UmuC"/>
</dbReference>
<gene>
    <name evidence="3" type="ORF">NUTIK01_03650</name>
</gene>
<dbReference type="Proteomes" id="UP001187221">
    <property type="component" value="Unassembled WGS sequence"/>
</dbReference>